<reference evidence="1" key="1">
    <citation type="submission" date="2024-01" db="EMBL/GenBank/DDBJ databases">
        <title>The diversity of rhizobia nodulating Mimosa spp. in eleven states of Brazil covering several biomes is determined by host plant, location, and edaphic factors.</title>
        <authorList>
            <person name="Rouws L."/>
            <person name="Barauna A."/>
            <person name="Beukes C."/>
            <person name="De Faria S.M."/>
            <person name="Gross E."/>
            <person name="Dos Reis Junior F.B."/>
            <person name="Simon M."/>
            <person name="Maluk M."/>
            <person name="Odee D.W."/>
            <person name="Kenicer G."/>
            <person name="Young J.P.W."/>
            <person name="Reis V.M."/>
            <person name="Zilli J."/>
            <person name="James E.K."/>
        </authorList>
    </citation>
    <scope>NUCLEOTIDE SEQUENCE</scope>
    <source>
        <strain evidence="1">JPY452</strain>
    </source>
</reference>
<sequence length="448" mass="44042">MNSAAHQSSAGSGFMTSQGGGSASFSEQNGHADSNYAGVKEQAGINAGSGGFDINVRGNTDLKGGVITSAADAAQNSLTTGTLTYSDIANHSHYSANSSGISVGGGLDSTGKAIGPGSTPGGAIPTFASQAGDESATTRSAIGAGTITITDATNQTQDVASLSRDTTGTNGMVSKTPDVNEILNQQTDTMQAARVAGQTGQTITADQAQQMLLASGYRLVDAAASAGPAPDGNQYATAFISQKGGSMFRAAPTEYNSPFLYGNADHSLSPEQQALPGHDAHPQVGVAAGGALAMVAVGTVSPLLAGAWALNTAYDFSGDAISYLTHTSSDAPNAGKSLVVGGAAAALTPLGLPLDTLGSGIGAKIAVGTYNGLVSATGAFAGGGGMVNPSSDPSASAATSATAYGVGTAAQIWLPGLTGNIANHVVQILSGPAQTKVQNSLNNPNSSK</sequence>
<accession>A0ACC6RCG1</accession>
<dbReference type="EMBL" id="JAYMRU010000002">
    <property type="protein sequence ID" value="MEM5399332.1"/>
    <property type="molecule type" value="Genomic_DNA"/>
</dbReference>
<comment type="caution">
    <text evidence="1">The sequence shown here is derived from an EMBL/GenBank/DDBJ whole genome shotgun (WGS) entry which is preliminary data.</text>
</comment>
<evidence type="ECO:0000313" key="2">
    <source>
        <dbReference type="Proteomes" id="UP001392318"/>
    </source>
</evidence>
<gene>
    <name evidence="1" type="ORF">VSR83_04415</name>
</gene>
<organism evidence="1 2">
    <name type="scientific">Paraburkholderia unamae</name>
    <dbReference type="NCBI Taxonomy" id="219649"/>
    <lineage>
        <taxon>Bacteria</taxon>
        <taxon>Pseudomonadati</taxon>
        <taxon>Pseudomonadota</taxon>
        <taxon>Betaproteobacteria</taxon>
        <taxon>Burkholderiales</taxon>
        <taxon>Burkholderiaceae</taxon>
        <taxon>Paraburkholderia</taxon>
    </lineage>
</organism>
<name>A0ACC6RCG1_9BURK</name>
<protein>
    <submittedName>
        <fullName evidence="1">Uncharacterized protein</fullName>
    </submittedName>
</protein>
<evidence type="ECO:0000313" key="1">
    <source>
        <dbReference type="EMBL" id="MEM5399332.1"/>
    </source>
</evidence>
<dbReference type="Proteomes" id="UP001392318">
    <property type="component" value="Unassembled WGS sequence"/>
</dbReference>
<proteinExistence type="predicted"/>
<keyword evidence="2" id="KW-1185">Reference proteome</keyword>